<evidence type="ECO:0000313" key="9">
    <source>
        <dbReference type="EMBL" id="MBB4081394.1"/>
    </source>
</evidence>
<dbReference type="SMART" id="SM00448">
    <property type="entry name" value="REC"/>
    <property type="match status" value="1"/>
</dbReference>
<dbReference type="CDD" id="cd06170">
    <property type="entry name" value="LuxR_C_like"/>
    <property type="match status" value="1"/>
</dbReference>
<protein>
    <submittedName>
        <fullName evidence="9">Two-component system response regulator FixJ</fullName>
    </submittedName>
</protein>
<sequence>MTRHSVFIIDDDAAVRDSLLQLLRGEGFRARGFASAADFLANPPEDRSACIISDMRMPGVDGAELVRRVSAMPDRNWPVIVITGHADVPMAVQLMKAGIIDFIEKPFDPIRMLETVRGALERLNDISARNEQRLEVDRRLALLTPRERQVFDALIEGRSNKEIALELAISPRTVEIFRSKVMDKMQADSLSALVRMGLSAGPAEHGA</sequence>
<dbReference type="SMART" id="SM00421">
    <property type="entry name" value="HTH_LUXR"/>
    <property type="match status" value="1"/>
</dbReference>
<dbReference type="RefSeq" id="WP_183202004.1">
    <property type="nucleotide sequence ID" value="NZ_BAAAER010000002.1"/>
</dbReference>
<feature type="domain" description="Response regulatory" evidence="8">
    <location>
        <begin position="5"/>
        <end position="120"/>
    </location>
</feature>
<keyword evidence="10" id="KW-1185">Reference proteome</keyword>
<keyword evidence="1 6" id="KW-0597">Phosphoprotein</keyword>
<proteinExistence type="predicted"/>
<dbReference type="NCBIfam" id="NF006900">
    <property type="entry name" value="PRK09390.1"/>
    <property type="match status" value="1"/>
</dbReference>
<dbReference type="PROSITE" id="PS50043">
    <property type="entry name" value="HTH_LUXR_2"/>
    <property type="match status" value="1"/>
</dbReference>
<dbReference type="SUPFAM" id="SSF46894">
    <property type="entry name" value="C-terminal effector domain of the bipartite response regulators"/>
    <property type="match status" value="1"/>
</dbReference>
<evidence type="ECO:0000313" key="10">
    <source>
        <dbReference type="Proteomes" id="UP000529946"/>
    </source>
</evidence>
<evidence type="ECO:0000256" key="1">
    <source>
        <dbReference type="ARBA" id="ARBA00022553"/>
    </source>
</evidence>
<evidence type="ECO:0000256" key="4">
    <source>
        <dbReference type="ARBA" id="ARBA00023125"/>
    </source>
</evidence>
<dbReference type="Gene3D" id="1.10.10.10">
    <property type="entry name" value="Winged helix-like DNA-binding domain superfamily/Winged helix DNA-binding domain"/>
    <property type="match status" value="1"/>
</dbReference>
<keyword evidence="4" id="KW-0238">DNA-binding</keyword>
<feature type="domain" description="HTH luxR-type" evidence="7">
    <location>
        <begin position="136"/>
        <end position="201"/>
    </location>
</feature>
<dbReference type="InterPro" id="IPR016032">
    <property type="entry name" value="Sig_transdc_resp-reg_C-effctor"/>
</dbReference>
<dbReference type="Pfam" id="PF00196">
    <property type="entry name" value="GerE"/>
    <property type="match status" value="1"/>
</dbReference>
<dbReference type="Gene3D" id="3.40.50.2300">
    <property type="match status" value="1"/>
</dbReference>
<evidence type="ECO:0000256" key="6">
    <source>
        <dbReference type="PROSITE-ProRule" id="PRU00169"/>
    </source>
</evidence>
<name>A0A7W6NNE9_9CAUL</name>
<evidence type="ECO:0000256" key="2">
    <source>
        <dbReference type="ARBA" id="ARBA00023012"/>
    </source>
</evidence>
<organism evidence="9 10">
    <name type="scientific">Brevundimonas lenta</name>
    <dbReference type="NCBI Taxonomy" id="424796"/>
    <lineage>
        <taxon>Bacteria</taxon>
        <taxon>Pseudomonadati</taxon>
        <taxon>Pseudomonadota</taxon>
        <taxon>Alphaproteobacteria</taxon>
        <taxon>Caulobacterales</taxon>
        <taxon>Caulobacteraceae</taxon>
        <taxon>Brevundimonas</taxon>
    </lineage>
</organism>
<dbReference type="PRINTS" id="PR00038">
    <property type="entry name" value="HTHLUXR"/>
</dbReference>
<evidence type="ECO:0000259" key="8">
    <source>
        <dbReference type="PROSITE" id="PS50110"/>
    </source>
</evidence>
<dbReference type="InterPro" id="IPR036388">
    <property type="entry name" value="WH-like_DNA-bd_sf"/>
</dbReference>
<keyword evidence="3" id="KW-0805">Transcription regulation</keyword>
<dbReference type="GO" id="GO:0003677">
    <property type="term" value="F:DNA binding"/>
    <property type="evidence" value="ECO:0007669"/>
    <property type="project" value="UniProtKB-KW"/>
</dbReference>
<dbReference type="AlphaFoldDB" id="A0A7W6NNE9"/>
<dbReference type="PROSITE" id="PS50110">
    <property type="entry name" value="RESPONSE_REGULATORY"/>
    <property type="match status" value="1"/>
</dbReference>
<keyword evidence="5" id="KW-0804">Transcription</keyword>
<gene>
    <name evidence="9" type="ORF">GGR12_000233</name>
</gene>
<accession>A0A7W6NNE9</accession>
<dbReference type="SUPFAM" id="SSF52172">
    <property type="entry name" value="CheY-like"/>
    <property type="match status" value="1"/>
</dbReference>
<dbReference type="FunFam" id="3.40.50.2300:FF:000018">
    <property type="entry name" value="DNA-binding transcriptional regulator NtrC"/>
    <property type="match status" value="1"/>
</dbReference>
<dbReference type="PANTHER" id="PTHR44688:SF16">
    <property type="entry name" value="DNA-BINDING TRANSCRIPTIONAL ACTIVATOR DEVR_DOSR"/>
    <property type="match status" value="1"/>
</dbReference>
<evidence type="ECO:0000256" key="5">
    <source>
        <dbReference type="ARBA" id="ARBA00023163"/>
    </source>
</evidence>
<dbReference type="InterPro" id="IPR011006">
    <property type="entry name" value="CheY-like_superfamily"/>
</dbReference>
<dbReference type="Pfam" id="PF00072">
    <property type="entry name" value="Response_reg"/>
    <property type="match status" value="1"/>
</dbReference>
<keyword evidence="2" id="KW-0902">Two-component regulatory system</keyword>
<dbReference type="Proteomes" id="UP000529946">
    <property type="component" value="Unassembled WGS sequence"/>
</dbReference>
<dbReference type="GO" id="GO:0006355">
    <property type="term" value="P:regulation of DNA-templated transcription"/>
    <property type="evidence" value="ECO:0007669"/>
    <property type="project" value="InterPro"/>
</dbReference>
<reference evidence="9 10" key="1">
    <citation type="submission" date="2020-08" db="EMBL/GenBank/DDBJ databases">
        <title>Genomic Encyclopedia of Type Strains, Phase IV (KMG-IV): sequencing the most valuable type-strain genomes for metagenomic binning, comparative biology and taxonomic classification.</title>
        <authorList>
            <person name="Goeker M."/>
        </authorList>
    </citation>
    <scope>NUCLEOTIDE SEQUENCE [LARGE SCALE GENOMIC DNA]</scope>
    <source>
        <strain evidence="9 10">DSM 23960</strain>
    </source>
</reference>
<dbReference type="InterPro" id="IPR001789">
    <property type="entry name" value="Sig_transdc_resp-reg_receiver"/>
</dbReference>
<dbReference type="EMBL" id="JACIDM010000001">
    <property type="protein sequence ID" value="MBB4081394.1"/>
    <property type="molecule type" value="Genomic_DNA"/>
</dbReference>
<feature type="modified residue" description="4-aspartylphosphate" evidence="6">
    <location>
        <position position="54"/>
    </location>
</feature>
<dbReference type="InterPro" id="IPR000792">
    <property type="entry name" value="Tscrpt_reg_LuxR_C"/>
</dbReference>
<evidence type="ECO:0000256" key="3">
    <source>
        <dbReference type="ARBA" id="ARBA00023015"/>
    </source>
</evidence>
<comment type="caution">
    <text evidence="9">The sequence shown here is derived from an EMBL/GenBank/DDBJ whole genome shotgun (WGS) entry which is preliminary data.</text>
</comment>
<evidence type="ECO:0000259" key="7">
    <source>
        <dbReference type="PROSITE" id="PS50043"/>
    </source>
</evidence>
<dbReference type="PANTHER" id="PTHR44688">
    <property type="entry name" value="DNA-BINDING TRANSCRIPTIONAL ACTIVATOR DEVR_DOSR"/>
    <property type="match status" value="1"/>
</dbReference>
<dbReference type="GO" id="GO:0000160">
    <property type="term" value="P:phosphorelay signal transduction system"/>
    <property type="evidence" value="ECO:0007669"/>
    <property type="project" value="UniProtKB-KW"/>
</dbReference>